<comment type="caution">
    <text evidence="2">The sequence shown here is derived from an EMBL/GenBank/DDBJ whole genome shotgun (WGS) entry which is preliminary data.</text>
</comment>
<dbReference type="Proteomes" id="UP000034657">
    <property type="component" value="Unassembled WGS sequence"/>
</dbReference>
<evidence type="ECO:0000256" key="1">
    <source>
        <dbReference type="SAM" id="MobiDB-lite"/>
    </source>
</evidence>
<sequence length="71" mass="8432">MDIIDEKIKQLEEEIEKLNDRLTSVEKAVNKCASRSEVNKIEADIKKKEKERKEREDRKAKDSLFNLKRVT</sequence>
<reference evidence="2 3" key="1">
    <citation type="journal article" date="2015" name="ISME J.">
        <title>Genomic and phenotypic differentiation among Methanosarcina mazei populations from Columbia River sediment.</title>
        <authorList>
            <person name="Youngblut N.D."/>
            <person name="Wirth J.S."/>
            <person name="Henriksen J.R."/>
            <person name="Smith M."/>
            <person name="Simon H."/>
            <person name="Metcalf W.W."/>
            <person name="Whitaker R.J."/>
        </authorList>
    </citation>
    <scope>NUCLEOTIDE SEQUENCE [LARGE SCALE GENOMIC DNA]</scope>
    <source>
        <strain evidence="2 3">3.H.M.1A.1</strain>
    </source>
</reference>
<dbReference type="AlphaFoldDB" id="A0A0F8LMS7"/>
<feature type="region of interest" description="Disordered" evidence="1">
    <location>
        <begin position="47"/>
        <end position="71"/>
    </location>
</feature>
<dbReference type="RefSeq" id="WP_048041629.1">
    <property type="nucleotide sequence ID" value="NZ_JJPT01000025.1"/>
</dbReference>
<organism evidence="2 3">
    <name type="scientific">Methanosarcina mazei</name>
    <name type="common">Methanosarcina frisia</name>
    <dbReference type="NCBI Taxonomy" id="2209"/>
    <lineage>
        <taxon>Archaea</taxon>
        <taxon>Methanobacteriati</taxon>
        <taxon>Methanobacteriota</taxon>
        <taxon>Stenosarchaea group</taxon>
        <taxon>Methanomicrobia</taxon>
        <taxon>Methanosarcinales</taxon>
        <taxon>Methanosarcinaceae</taxon>
        <taxon>Methanosarcina</taxon>
    </lineage>
</organism>
<name>A0A0F8LMS7_METMZ</name>
<evidence type="ECO:0000313" key="3">
    <source>
        <dbReference type="Proteomes" id="UP000034657"/>
    </source>
</evidence>
<dbReference type="EMBL" id="JJPT01000025">
    <property type="protein sequence ID" value="KKG94560.1"/>
    <property type="molecule type" value="Genomic_DNA"/>
</dbReference>
<dbReference type="PATRIC" id="fig|2209.75.peg.3076"/>
<feature type="compositionally biased region" description="Basic and acidic residues" evidence="1">
    <location>
        <begin position="47"/>
        <end position="62"/>
    </location>
</feature>
<proteinExistence type="predicted"/>
<gene>
    <name evidence="2" type="ORF">DU69_13825</name>
</gene>
<accession>A0A0F8LMS7</accession>
<protein>
    <submittedName>
        <fullName evidence="2">Uncharacterized protein</fullName>
    </submittedName>
</protein>
<evidence type="ECO:0000313" key="2">
    <source>
        <dbReference type="EMBL" id="KKG94560.1"/>
    </source>
</evidence>